<dbReference type="AlphaFoldDB" id="A0A7J6UHR3"/>
<reference evidence="6 7" key="1">
    <citation type="submission" date="2020-04" db="EMBL/GenBank/DDBJ databases">
        <title>Perkinsus olseni comparative genomics.</title>
        <authorList>
            <person name="Bogema D.R."/>
        </authorList>
    </citation>
    <scope>NUCLEOTIDE SEQUENCE [LARGE SCALE GENOMIC DNA]</scope>
    <source>
        <strain evidence="5">ATCC PRA-205</strain>
        <strain evidence="4 6">ATCC PRA-207</strain>
    </source>
</reference>
<feature type="region of interest" description="Disordered" evidence="1">
    <location>
        <begin position="219"/>
        <end position="249"/>
    </location>
</feature>
<evidence type="ECO:0000313" key="6">
    <source>
        <dbReference type="Proteomes" id="UP000553632"/>
    </source>
</evidence>
<dbReference type="Proteomes" id="UP000574390">
    <property type="component" value="Unassembled WGS sequence"/>
</dbReference>
<dbReference type="EMBL" id="JABANO010018119">
    <property type="protein sequence ID" value="KAF4732342.1"/>
    <property type="molecule type" value="Genomic_DNA"/>
</dbReference>
<keyword evidence="3" id="KW-0732">Signal</keyword>
<organism evidence="5 7">
    <name type="scientific">Perkinsus olseni</name>
    <name type="common">Perkinsus atlanticus</name>
    <dbReference type="NCBI Taxonomy" id="32597"/>
    <lineage>
        <taxon>Eukaryota</taxon>
        <taxon>Sar</taxon>
        <taxon>Alveolata</taxon>
        <taxon>Perkinsozoa</taxon>
        <taxon>Perkinsea</taxon>
        <taxon>Perkinsida</taxon>
        <taxon>Perkinsidae</taxon>
        <taxon>Perkinsus</taxon>
    </lineage>
</organism>
<evidence type="ECO:0000313" key="7">
    <source>
        <dbReference type="Proteomes" id="UP000574390"/>
    </source>
</evidence>
<evidence type="ECO:0000256" key="3">
    <source>
        <dbReference type="SAM" id="SignalP"/>
    </source>
</evidence>
<dbReference type="Proteomes" id="UP000553632">
    <property type="component" value="Unassembled WGS sequence"/>
</dbReference>
<keyword evidence="2" id="KW-0472">Membrane</keyword>
<evidence type="ECO:0000256" key="1">
    <source>
        <dbReference type="SAM" id="MobiDB-lite"/>
    </source>
</evidence>
<feature type="signal peptide" evidence="3">
    <location>
        <begin position="1"/>
        <end position="22"/>
    </location>
</feature>
<feature type="transmembrane region" description="Helical" evidence="2">
    <location>
        <begin position="314"/>
        <end position="333"/>
    </location>
</feature>
<keyword evidence="2" id="KW-1133">Transmembrane helix</keyword>
<feature type="chain" id="PRO_5036205938" evidence="3">
    <location>
        <begin position="23"/>
        <end position="362"/>
    </location>
</feature>
<evidence type="ECO:0000256" key="2">
    <source>
        <dbReference type="SAM" id="Phobius"/>
    </source>
</evidence>
<proteinExistence type="predicted"/>
<sequence length="362" mass="39935">MRILILTFPISVVAYGEGVVYAEGPPPSPTPPIFHPAVNTKFFPNDPHITDGHEGGHGVVWSETSGREDAAKVEARSSRNDDDRDRRESSALELLEKLRAHHEEIITRGNYQFTHDDADSMALVIDRILGLLGHLEGREGGVHNSELLSALWALHDLHPQLFEAAVDDQHRGYLHALAQGGSFIGDYHLEGAPHQQEEGNGHDEAEETSTKGVVVVEEAGEQSQKTETVSEVDEQSTHNAPIGEVSAEGGRPAVVGNLLSHDPDHSNAEYGAAHAIEVIYPTTRPTVYDDDQQQSPPRRRLVEDRLRGRPSWEAAVLLVVLGVIGGSLVCYYLHHRKQGHQRSWSLPPLLEREMSRDVLDDL</sequence>
<dbReference type="EMBL" id="JABANM010000097">
    <property type="protein sequence ID" value="KAF4756558.1"/>
    <property type="molecule type" value="Genomic_DNA"/>
</dbReference>
<gene>
    <name evidence="5" type="ORF">FOZ62_029475</name>
    <name evidence="4" type="ORF">FOZ63_001351</name>
</gene>
<accession>A0A7J6UHR3</accession>
<keyword evidence="6" id="KW-1185">Reference proteome</keyword>
<evidence type="ECO:0000313" key="4">
    <source>
        <dbReference type="EMBL" id="KAF4732342.1"/>
    </source>
</evidence>
<feature type="compositionally biased region" description="Basic and acidic residues" evidence="1">
    <location>
        <begin position="65"/>
        <end position="88"/>
    </location>
</feature>
<keyword evidence="2" id="KW-0812">Transmembrane</keyword>
<name>A0A7J6UHR3_PEROL</name>
<protein>
    <submittedName>
        <fullName evidence="5">Uncharacterized protein</fullName>
    </submittedName>
</protein>
<evidence type="ECO:0000313" key="5">
    <source>
        <dbReference type="EMBL" id="KAF4756558.1"/>
    </source>
</evidence>
<feature type="region of interest" description="Disordered" evidence="1">
    <location>
        <begin position="63"/>
        <end position="88"/>
    </location>
</feature>
<comment type="caution">
    <text evidence="5">The sequence shown here is derived from an EMBL/GenBank/DDBJ whole genome shotgun (WGS) entry which is preliminary data.</text>
</comment>